<evidence type="ECO:0000313" key="3">
    <source>
        <dbReference type="Proteomes" id="UP001190700"/>
    </source>
</evidence>
<comment type="caution">
    <text evidence="2">The sequence shown here is derived from an EMBL/GenBank/DDBJ whole genome shotgun (WGS) entry which is preliminary data.</text>
</comment>
<evidence type="ECO:0000313" key="2">
    <source>
        <dbReference type="EMBL" id="KAK3252461.1"/>
    </source>
</evidence>
<dbReference type="EMBL" id="LGRX02025397">
    <property type="protein sequence ID" value="KAK3252461.1"/>
    <property type="molecule type" value="Genomic_DNA"/>
</dbReference>
<gene>
    <name evidence="2" type="ORF">CYMTET_38238</name>
</gene>
<dbReference type="Proteomes" id="UP001190700">
    <property type="component" value="Unassembled WGS sequence"/>
</dbReference>
<protein>
    <submittedName>
        <fullName evidence="2">Uncharacterized protein</fullName>
    </submittedName>
</protein>
<dbReference type="AlphaFoldDB" id="A0AAE0CCG3"/>
<name>A0AAE0CCG3_9CHLO</name>
<feature type="region of interest" description="Disordered" evidence="1">
    <location>
        <begin position="155"/>
        <end position="192"/>
    </location>
</feature>
<sequence>MSQDESVGEKMEMDPSQKVLEIDKKYASFRVLPKPDEVNDKNFPPHLHAAAQLFMMTGMIPQVKQMKLDVDRFMETLQAGPDGKSSFALGTACVCWQCGHVGLPSNADEVGEKLLLSGICRKCKSDEQTNYVKLTQADGTAVPWLEPKETVDIPENAVPEPVPQQASNMPVASAPARSQEDKGLLSSIAHGM</sequence>
<keyword evidence="3" id="KW-1185">Reference proteome</keyword>
<evidence type="ECO:0000256" key="1">
    <source>
        <dbReference type="SAM" id="MobiDB-lite"/>
    </source>
</evidence>
<organism evidence="2 3">
    <name type="scientific">Cymbomonas tetramitiformis</name>
    <dbReference type="NCBI Taxonomy" id="36881"/>
    <lineage>
        <taxon>Eukaryota</taxon>
        <taxon>Viridiplantae</taxon>
        <taxon>Chlorophyta</taxon>
        <taxon>Pyramimonadophyceae</taxon>
        <taxon>Pyramimonadales</taxon>
        <taxon>Pyramimonadaceae</taxon>
        <taxon>Cymbomonas</taxon>
    </lineage>
</organism>
<reference evidence="2 3" key="1">
    <citation type="journal article" date="2015" name="Genome Biol. Evol.">
        <title>Comparative Genomics of a Bacterivorous Green Alga Reveals Evolutionary Causalities and Consequences of Phago-Mixotrophic Mode of Nutrition.</title>
        <authorList>
            <person name="Burns J.A."/>
            <person name="Paasch A."/>
            <person name="Narechania A."/>
            <person name="Kim E."/>
        </authorList>
    </citation>
    <scope>NUCLEOTIDE SEQUENCE [LARGE SCALE GENOMIC DNA]</scope>
    <source>
        <strain evidence="2 3">PLY_AMNH</strain>
    </source>
</reference>
<accession>A0AAE0CCG3</accession>
<proteinExistence type="predicted"/>